<name>A0A1I6BQ55_HYMAR</name>
<reference evidence="10" key="1">
    <citation type="submission" date="2016-10" db="EMBL/GenBank/DDBJ databases">
        <authorList>
            <person name="Varghese N."/>
            <person name="Submissions S."/>
        </authorList>
    </citation>
    <scope>NUCLEOTIDE SEQUENCE [LARGE SCALE GENOMIC DNA]</scope>
    <source>
        <strain evidence="10">OR362-8,ATCC BAA-1266,JCM 13504</strain>
    </source>
</reference>
<dbReference type="Proteomes" id="UP000199029">
    <property type="component" value="Unassembled WGS sequence"/>
</dbReference>
<evidence type="ECO:0000256" key="7">
    <source>
        <dbReference type="SAM" id="Phobius"/>
    </source>
</evidence>
<dbReference type="NCBIfam" id="TIGR03025">
    <property type="entry name" value="EPS_sugtrans"/>
    <property type="match status" value="1"/>
</dbReference>
<evidence type="ECO:0000259" key="8">
    <source>
        <dbReference type="Pfam" id="PF02397"/>
    </source>
</evidence>
<dbReference type="GO" id="GO:0016780">
    <property type="term" value="F:phosphotransferase activity, for other substituted phosphate groups"/>
    <property type="evidence" value="ECO:0007669"/>
    <property type="project" value="TreeGrafter"/>
</dbReference>
<dbReference type="InterPro" id="IPR017475">
    <property type="entry name" value="EPS_sugar_tfrase"/>
</dbReference>
<evidence type="ECO:0000256" key="6">
    <source>
        <dbReference type="ARBA" id="ARBA00023136"/>
    </source>
</evidence>
<keyword evidence="10" id="KW-1185">Reference proteome</keyword>
<dbReference type="GO" id="GO:0016020">
    <property type="term" value="C:membrane"/>
    <property type="evidence" value="ECO:0007669"/>
    <property type="project" value="UniProtKB-SubCell"/>
</dbReference>
<accession>A0A1I6BQ55</accession>
<dbReference type="OrthoDB" id="9808602at2"/>
<gene>
    <name evidence="9" type="ORF">SAMN04515668_4897</name>
</gene>
<dbReference type="EMBL" id="FOXS01000011">
    <property type="protein sequence ID" value="SFQ83055.1"/>
    <property type="molecule type" value="Genomic_DNA"/>
</dbReference>
<dbReference type="InterPro" id="IPR003362">
    <property type="entry name" value="Bact_transf"/>
</dbReference>
<keyword evidence="3 9" id="KW-0808">Transferase</keyword>
<sequence length="228" mass="26055">MLHIYNSVALLTGLHDSLVLEPRRTRNKVVLGKFLRKRAFDLVFSLLVVAFLLSWLVPLIALLIKLDSKGPTFFRQLRTGKDGRPFYCLKFRSMAPNAEADERQASRGDQRVTKVGAFLRKTSLDELPQFLNVLRGEMSVVGPRPHMLRHTQDYAQVIDNFMDRHAVTPGITGLAQVCGHRGETKEVESMARRVNADLQYIRHWSFLLDLKIVLLTVWQMAQPDEKAC</sequence>
<feature type="domain" description="Bacterial sugar transferase" evidence="8">
    <location>
        <begin position="37"/>
        <end position="220"/>
    </location>
</feature>
<dbReference type="Pfam" id="PF02397">
    <property type="entry name" value="Bac_transf"/>
    <property type="match status" value="1"/>
</dbReference>
<keyword evidence="5 7" id="KW-1133">Transmembrane helix</keyword>
<dbReference type="RefSeq" id="WP_092678927.1">
    <property type="nucleotide sequence ID" value="NZ_FOXS01000011.1"/>
</dbReference>
<evidence type="ECO:0000256" key="3">
    <source>
        <dbReference type="ARBA" id="ARBA00022679"/>
    </source>
</evidence>
<evidence type="ECO:0000256" key="1">
    <source>
        <dbReference type="ARBA" id="ARBA00004141"/>
    </source>
</evidence>
<comment type="similarity">
    <text evidence="2">Belongs to the bacterial sugar transferase family.</text>
</comment>
<evidence type="ECO:0000313" key="9">
    <source>
        <dbReference type="EMBL" id="SFQ83055.1"/>
    </source>
</evidence>
<keyword evidence="6 7" id="KW-0472">Membrane</keyword>
<dbReference type="STRING" id="1227077.SAMN04515668_4897"/>
<dbReference type="AlphaFoldDB" id="A0A1I6BQ55"/>
<dbReference type="PANTHER" id="PTHR30576">
    <property type="entry name" value="COLANIC BIOSYNTHESIS UDP-GLUCOSE LIPID CARRIER TRANSFERASE"/>
    <property type="match status" value="1"/>
</dbReference>
<evidence type="ECO:0000256" key="4">
    <source>
        <dbReference type="ARBA" id="ARBA00022692"/>
    </source>
</evidence>
<feature type="transmembrane region" description="Helical" evidence="7">
    <location>
        <begin position="42"/>
        <end position="64"/>
    </location>
</feature>
<keyword evidence="4 7" id="KW-0812">Transmembrane</keyword>
<evidence type="ECO:0000256" key="5">
    <source>
        <dbReference type="ARBA" id="ARBA00022989"/>
    </source>
</evidence>
<comment type="subcellular location">
    <subcellularLocation>
        <location evidence="1">Membrane</location>
        <topology evidence="1">Multi-pass membrane protein</topology>
    </subcellularLocation>
</comment>
<proteinExistence type="inferred from homology"/>
<evidence type="ECO:0000313" key="10">
    <source>
        <dbReference type="Proteomes" id="UP000199029"/>
    </source>
</evidence>
<organism evidence="9 10">
    <name type="scientific">Hymenobacter arizonensis</name>
    <name type="common">Siccationidurans arizonensis</name>
    <dbReference type="NCBI Taxonomy" id="1227077"/>
    <lineage>
        <taxon>Bacteria</taxon>
        <taxon>Pseudomonadati</taxon>
        <taxon>Bacteroidota</taxon>
        <taxon>Cytophagia</taxon>
        <taxon>Cytophagales</taxon>
        <taxon>Hymenobacteraceae</taxon>
        <taxon>Hymenobacter</taxon>
    </lineage>
</organism>
<protein>
    <submittedName>
        <fullName evidence="9">Exopolysaccharide biosynthesis polyprenyl glycosylphosphotransferase</fullName>
    </submittedName>
</protein>
<dbReference type="PANTHER" id="PTHR30576:SF0">
    <property type="entry name" value="UNDECAPRENYL-PHOSPHATE N-ACETYLGALACTOSAMINYL 1-PHOSPHATE TRANSFERASE-RELATED"/>
    <property type="match status" value="1"/>
</dbReference>
<evidence type="ECO:0000256" key="2">
    <source>
        <dbReference type="ARBA" id="ARBA00006464"/>
    </source>
</evidence>